<proteinExistence type="predicted"/>
<evidence type="ECO:0000256" key="2">
    <source>
        <dbReference type="SAM" id="Phobius"/>
    </source>
</evidence>
<feature type="region of interest" description="Disordered" evidence="1">
    <location>
        <begin position="1"/>
        <end position="65"/>
    </location>
</feature>
<feature type="transmembrane region" description="Helical" evidence="2">
    <location>
        <begin position="141"/>
        <end position="164"/>
    </location>
</feature>
<comment type="caution">
    <text evidence="3">The sequence shown here is derived from an EMBL/GenBank/DDBJ whole genome shotgun (WGS) entry which is preliminary data.</text>
</comment>
<reference evidence="3" key="1">
    <citation type="submission" date="2023-03" db="EMBL/GenBank/DDBJ databases">
        <title>Massive genome expansion in bonnet fungi (Mycena s.s.) driven by repeated elements and novel gene families across ecological guilds.</title>
        <authorList>
            <consortium name="Lawrence Berkeley National Laboratory"/>
            <person name="Harder C.B."/>
            <person name="Miyauchi S."/>
            <person name="Viragh M."/>
            <person name="Kuo A."/>
            <person name="Thoen E."/>
            <person name="Andreopoulos B."/>
            <person name="Lu D."/>
            <person name="Skrede I."/>
            <person name="Drula E."/>
            <person name="Henrissat B."/>
            <person name="Morin E."/>
            <person name="Kohler A."/>
            <person name="Barry K."/>
            <person name="LaButti K."/>
            <person name="Morin E."/>
            <person name="Salamov A."/>
            <person name="Lipzen A."/>
            <person name="Mereny Z."/>
            <person name="Hegedus B."/>
            <person name="Baldrian P."/>
            <person name="Stursova M."/>
            <person name="Weitz H."/>
            <person name="Taylor A."/>
            <person name="Grigoriev I.V."/>
            <person name="Nagy L.G."/>
            <person name="Martin F."/>
            <person name="Kauserud H."/>
        </authorList>
    </citation>
    <scope>NUCLEOTIDE SEQUENCE</scope>
    <source>
        <strain evidence="3">CBHHK173m</strain>
    </source>
</reference>
<sequence length="787" mass="86275">MQSPLRDGVLFQAPPLSARDRLSGTYDHPGDSFAYDPYASDAPLLPNRRSPTKAQPPPVFRRVSAGKPPHLSLSRSAYQDFDAQPLYFIDSGKQGPFTPSSTGFANETQFLKTPLSALFPTTVPQSPRRHPFANGFEAPEWLFIVIHVFLCVAAYPVLLLFVVIGNHRTLFWSRLAVGMGCGAVGVTLGLSLTRLGQRFLEAATWATVIHQSRVAENPGIRMRDLASGSQYPTSMLAALRLLWNRVFYRGTARRARKNYDSRPWSLVVIFFLVVVLISASLPFILGRVVDIAASIQHQSSKYHEVAIFADSSDSDIERAKLLQPAFNDFTLTWTLSPFSSHGALPAAVSLPWDQDNVYFSETIRPQLLPDGSGFGTFQVNSTAASLETIPVQQTNGDSADSGAVLRYPRWGIRIHCAKFADPNAIVPRSTTGFTYIFTPRDMLRSLFSSFGLDLPTSLEDPLNTTAVMRPNDTFPIGLSANDIALAALFYDNGVAHSFKSVPMSMGEDGKGFVSIETLLVRLNTTYTPKGTFLTHTDIPMPDVNGTNTFIGVDAAVCLELYEPWVVETYNNSMGVPSTTRIASKGNAIVDANPAQEINTRPPLTDTSLKRELTSTNLLAVYDVAHGNSANQILKDNGRDAFYVPSPTLVSFSGGDGPYGYLELSHTSFGEARARADASNVLSYFAGSGQTVARCYTDRVISETKINTFNAVIVFGVVLVLGVLAGLFVPKLPMAVPRRGFELYSWIAAFYSNELVLDQIDQSEGMAKQLDVEEIEKHMGDLKFRYGF</sequence>
<dbReference type="EMBL" id="JARJCN010000029">
    <property type="protein sequence ID" value="KAJ7087271.1"/>
    <property type="molecule type" value="Genomic_DNA"/>
</dbReference>
<evidence type="ECO:0000313" key="3">
    <source>
        <dbReference type="EMBL" id="KAJ7087271.1"/>
    </source>
</evidence>
<feature type="transmembrane region" description="Helical" evidence="2">
    <location>
        <begin position="264"/>
        <end position="285"/>
    </location>
</feature>
<keyword evidence="2" id="KW-0472">Membrane</keyword>
<feature type="transmembrane region" description="Helical" evidence="2">
    <location>
        <begin position="225"/>
        <end position="243"/>
    </location>
</feature>
<dbReference type="Proteomes" id="UP001222325">
    <property type="component" value="Unassembled WGS sequence"/>
</dbReference>
<name>A0AAD6XTY7_9AGAR</name>
<feature type="transmembrane region" description="Helical" evidence="2">
    <location>
        <begin position="171"/>
        <end position="192"/>
    </location>
</feature>
<organism evidence="3 4">
    <name type="scientific">Mycena belliarum</name>
    <dbReference type="NCBI Taxonomy" id="1033014"/>
    <lineage>
        <taxon>Eukaryota</taxon>
        <taxon>Fungi</taxon>
        <taxon>Dikarya</taxon>
        <taxon>Basidiomycota</taxon>
        <taxon>Agaricomycotina</taxon>
        <taxon>Agaricomycetes</taxon>
        <taxon>Agaricomycetidae</taxon>
        <taxon>Agaricales</taxon>
        <taxon>Marasmiineae</taxon>
        <taxon>Mycenaceae</taxon>
        <taxon>Mycena</taxon>
    </lineage>
</organism>
<evidence type="ECO:0000256" key="1">
    <source>
        <dbReference type="SAM" id="MobiDB-lite"/>
    </source>
</evidence>
<keyword evidence="4" id="KW-1185">Reference proteome</keyword>
<protein>
    <submittedName>
        <fullName evidence="3">Uncharacterized protein</fullName>
    </submittedName>
</protein>
<gene>
    <name evidence="3" type="ORF">B0H15DRAFT_843326</name>
</gene>
<dbReference type="AlphaFoldDB" id="A0AAD6XTY7"/>
<keyword evidence="2" id="KW-1133">Transmembrane helix</keyword>
<keyword evidence="2" id="KW-0812">Transmembrane</keyword>
<evidence type="ECO:0000313" key="4">
    <source>
        <dbReference type="Proteomes" id="UP001222325"/>
    </source>
</evidence>
<feature type="transmembrane region" description="Helical" evidence="2">
    <location>
        <begin position="708"/>
        <end position="728"/>
    </location>
</feature>
<accession>A0AAD6XTY7</accession>